<proteinExistence type="predicted"/>
<comment type="caution">
    <text evidence="1">The sequence shown here is derived from an EMBL/GenBank/DDBJ whole genome shotgun (WGS) entry which is preliminary data.</text>
</comment>
<dbReference type="HOGENOM" id="CLU_3265645_0_0_10"/>
<protein>
    <submittedName>
        <fullName evidence="1">Uncharacterized protein</fullName>
    </submittedName>
</protein>
<dbReference type="STRING" id="763034.HMPREF9446_00831"/>
<keyword evidence="2" id="KW-1185">Reference proteome</keyword>
<gene>
    <name evidence="1" type="ORF">HMPREF9446_00831</name>
</gene>
<reference evidence="1 2" key="1">
    <citation type="submission" date="2011-02" db="EMBL/GenBank/DDBJ databases">
        <authorList>
            <person name="Weinstock G."/>
            <person name="Sodergren E."/>
            <person name="Clifton S."/>
            <person name="Fulton L."/>
            <person name="Fulton B."/>
            <person name="Courtney L."/>
            <person name="Fronick C."/>
            <person name="Harrison M."/>
            <person name="Strong C."/>
            <person name="Farmer C."/>
            <person name="Delahaunty K."/>
            <person name="Markovic C."/>
            <person name="Hall O."/>
            <person name="Minx P."/>
            <person name="Tomlinson C."/>
            <person name="Mitreva M."/>
            <person name="Hou S."/>
            <person name="Chen J."/>
            <person name="Wollam A."/>
            <person name="Pepin K.H."/>
            <person name="Johnson M."/>
            <person name="Bhonagiri V."/>
            <person name="Zhang X."/>
            <person name="Suruliraj S."/>
            <person name="Warren W."/>
            <person name="Chinwalla A."/>
            <person name="Mardis E.R."/>
            <person name="Wilson R.K."/>
        </authorList>
    </citation>
    <scope>NUCLEOTIDE SEQUENCE [LARGE SCALE GENOMIC DNA]</scope>
    <source>
        <strain evidence="1 2">YIT 12057</strain>
    </source>
</reference>
<evidence type="ECO:0000313" key="1">
    <source>
        <dbReference type="EMBL" id="EGF59081.1"/>
    </source>
</evidence>
<sequence>MPSIPYGKNLANFQFWDEAKNAFHINPTISPIGLCKYTFLF</sequence>
<evidence type="ECO:0000313" key="2">
    <source>
        <dbReference type="Proteomes" id="UP000003416"/>
    </source>
</evidence>
<organism evidence="1 2">
    <name type="scientific">Bacteroides fluxus YIT 12057</name>
    <dbReference type="NCBI Taxonomy" id="763034"/>
    <lineage>
        <taxon>Bacteria</taxon>
        <taxon>Pseudomonadati</taxon>
        <taxon>Bacteroidota</taxon>
        <taxon>Bacteroidia</taxon>
        <taxon>Bacteroidales</taxon>
        <taxon>Bacteroidaceae</taxon>
        <taxon>Bacteroides</taxon>
    </lineage>
</organism>
<name>F3PQ39_9BACE</name>
<accession>F3PQ39</accession>
<dbReference type="Proteomes" id="UP000003416">
    <property type="component" value="Unassembled WGS sequence"/>
</dbReference>
<dbReference type="EMBL" id="AFBN01000013">
    <property type="protein sequence ID" value="EGF59081.1"/>
    <property type="molecule type" value="Genomic_DNA"/>
</dbReference>
<dbReference type="AlphaFoldDB" id="F3PQ39"/>